<sequence length="135" mass="14179">MQHIRGHDRGASAVEFALVAPVFIAMILSVIAFGHAFFVQSVLSNAARDGVRVMALQDTSNNRDPVAEAKKRAVASAAPGVIISENQVSVMPANCEAVDTSGPLTATVTIKYPMQLLGRVGQITLTGKGTMRCNG</sequence>
<feature type="transmembrane region" description="Helical" evidence="1">
    <location>
        <begin position="12"/>
        <end position="38"/>
    </location>
</feature>
<accession>A0A1G9MI05</accession>
<name>A0A1G9MI05_9ACTN</name>
<keyword evidence="1" id="KW-1133">Transmembrane helix</keyword>
<dbReference type="Proteomes" id="UP000199475">
    <property type="component" value="Unassembled WGS sequence"/>
</dbReference>
<gene>
    <name evidence="3" type="ORF">SAMN04488242_2635</name>
</gene>
<dbReference type="STRING" id="686624.SAMN04488242_2635"/>
<evidence type="ECO:0000313" key="4">
    <source>
        <dbReference type="Proteomes" id="UP000199475"/>
    </source>
</evidence>
<protein>
    <submittedName>
        <fullName evidence="3">TadE-like protein</fullName>
    </submittedName>
</protein>
<organism evidence="3 4">
    <name type="scientific">Tessaracoccus oleiagri</name>
    <dbReference type="NCBI Taxonomy" id="686624"/>
    <lineage>
        <taxon>Bacteria</taxon>
        <taxon>Bacillati</taxon>
        <taxon>Actinomycetota</taxon>
        <taxon>Actinomycetes</taxon>
        <taxon>Propionibacteriales</taxon>
        <taxon>Propionibacteriaceae</taxon>
        <taxon>Tessaracoccus</taxon>
    </lineage>
</organism>
<proteinExistence type="predicted"/>
<keyword evidence="1" id="KW-0812">Transmembrane</keyword>
<keyword evidence="1" id="KW-0472">Membrane</keyword>
<dbReference type="Pfam" id="PF07811">
    <property type="entry name" value="TadE"/>
    <property type="match status" value="1"/>
</dbReference>
<dbReference type="EMBL" id="FNGP01000005">
    <property type="protein sequence ID" value="SDL73651.1"/>
    <property type="molecule type" value="Genomic_DNA"/>
</dbReference>
<dbReference type="OrthoDB" id="5190946at2"/>
<evidence type="ECO:0000259" key="2">
    <source>
        <dbReference type="Pfam" id="PF07811"/>
    </source>
</evidence>
<feature type="domain" description="TadE-like" evidence="2">
    <location>
        <begin position="10"/>
        <end position="52"/>
    </location>
</feature>
<dbReference type="RefSeq" id="WP_093253043.1">
    <property type="nucleotide sequence ID" value="NZ_FNGP01000005.1"/>
</dbReference>
<reference evidence="3 4" key="1">
    <citation type="submission" date="2016-10" db="EMBL/GenBank/DDBJ databases">
        <authorList>
            <person name="de Groot N.N."/>
        </authorList>
    </citation>
    <scope>NUCLEOTIDE SEQUENCE [LARGE SCALE GENOMIC DNA]</scope>
    <source>
        <strain evidence="3 4">CGMCC 1.9159</strain>
    </source>
</reference>
<evidence type="ECO:0000313" key="3">
    <source>
        <dbReference type="EMBL" id="SDL73651.1"/>
    </source>
</evidence>
<dbReference type="AlphaFoldDB" id="A0A1G9MI05"/>
<evidence type="ECO:0000256" key="1">
    <source>
        <dbReference type="SAM" id="Phobius"/>
    </source>
</evidence>
<dbReference type="InterPro" id="IPR012495">
    <property type="entry name" value="TadE-like_dom"/>
</dbReference>
<keyword evidence="4" id="KW-1185">Reference proteome</keyword>